<dbReference type="GO" id="GO:0006508">
    <property type="term" value="P:proteolysis"/>
    <property type="evidence" value="ECO:0007669"/>
    <property type="project" value="InterPro"/>
</dbReference>
<comment type="caution">
    <text evidence="1">The sequence shown here is derived from an EMBL/GenBank/DDBJ whole genome shotgun (WGS) entry which is preliminary data.</text>
</comment>
<dbReference type="PROSITE" id="PS00141">
    <property type="entry name" value="ASP_PROTEASE"/>
    <property type="match status" value="1"/>
</dbReference>
<dbReference type="EMBL" id="JAUESC010000387">
    <property type="protein sequence ID" value="KAK0573094.1"/>
    <property type="molecule type" value="Genomic_DNA"/>
</dbReference>
<reference evidence="1" key="1">
    <citation type="journal article" date="2022" name="Plant J.">
        <title>Strategies of tolerance reflected in two North American maple genomes.</title>
        <authorList>
            <person name="McEvoy S.L."/>
            <person name="Sezen U.U."/>
            <person name="Trouern-Trend A."/>
            <person name="McMahon S.M."/>
            <person name="Schaberg P.G."/>
            <person name="Yang J."/>
            <person name="Wegrzyn J.L."/>
            <person name="Swenson N.G."/>
        </authorList>
    </citation>
    <scope>NUCLEOTIDE SEQUENCE</scope>
    <source>
        <strain evidence="1">NS2018</strain>
    </source>
</reference>
<dbReference type="InterPro" id="IPR021109">
    <property type="entry name" value="Peptidase_aspartic_dom_sf"/>
</dbReference>
<dbReference type="Gene3D" id="2.40.70.10">
    <property type="entry name" value="Acid Proteases"/>
    <property type="match status" value="1"/>
</dbReference>
<evidence type="ECO:0000313" key="2">
    <source>
        <dbReference type="Proteomes" id="UP001168877"/>
    </source>
</evidence>
<proteinExistence type="predicted"/>
<dbReference type="PANTHER" id="PTHR12917">
    <property type="entry name" value="ASPARTYL PROTEASE DDI-RELATED"/>
    <property type="match status" value="1"/>
</dbReference>
<dbReference type="CDD" id="cd00303">
    <property type="entry name" value="retropepsin_like"/>
    <property type="match status" value="1"/>
</dbReference>
<gene>
    <name evidence="1" type="ORF">LWI29_002912</name>
</gene>
<dbReference type="InterPro" id="IPR001969">
    <property type="entry name" value="Aspartic_peptidase_AS"/>
</dbReference>
<organism evidence="1 2">
    <name type="scientific">Acer saccharum</name>
    <name type="common">Sugar maple</name>
    <dbReference type="NCBI Taxonomy" id="4024"/>
    <lineage>
        <taxon>Eukaryota</taxon>
        <taxon>Viridiplantae</taxon>
        <taxon>Streptophyta</taxon>
        <taxon>Embryophyta</taxon>
        <taxon>Tracheophyta</taxon>
        <taxon>Spermatophyta</taxon>
        <taxon>Magnoliopsida</taxon>
        <taxon>eudicotyledons</taxon>
        <taxon>Gunneridae</taxon>
        <taxon>Pentapetalae</taxon>
        <taxon>rosids</taxon>
        <taxon>malvids</taxon>
        <taxon>Sapindales</taxon>
        <taxon>Sapindaceae</taxon>
        <taxon>Hippocastanoideae</taxon>
        <taxon>Acereae</taxon>
        <taxon>Acer</taxon>
    </lineage>
</organism>
<dbReference type="Pfam" id="PF13975">
    <property type="entry name" value="gag-asp_proteas"/>
    <property type="match status" value="1"/>
</dbReference>
<keyword evidence="2" id="KW-1185">Reference proteome</keyword>
<accession>A0AA39RGR0</accession>
<dbReference type="AlphaFoldDB" id="A0AA39RGR0"/>
<dbReference type="SUPFAM" id="SSF50630">
    <property type="entry name" value="Acid proteases"/>
    <property type="match status" value="1"/>
</dbReference>
<sequence length="175" mass="19682">MINQDADDCETSSAGQSWVNPLQLLNTIGVERQQSYKGLMYVNIEVNGRAIQAMLDTGATNNFVAQREVDRLGLNLLESTSRIKTVNSRAMPVRGVAETTLKVGSWQDKCSLMVVPLDDFDLILGVEFFVEAKAMLMPYLRGILIGDKESPCFVQAYWGTQDIKQGERQKDYYLY</sequence>
<protein>
    <submittedName>
        <fullName evidence="1">Uncharacterized protein</fullName>
    </submittedName>
</protein>
<dbReference type="PANTHER" id="PTHR12917:SF18">
    <property type="entry name" value="DNA DAMAGE-INDUCIBLE PROTEIN 1-LIKE"/>
    <property type="match status" value="1"/>
</dbReference>
<evidence type="ECO:0000313" key="1">
    <source>
        <dbReference type="EMBL" id="KAK0573094.1"/>
    </source>
</evidence>
<reference evidence="1" key="2">
    <citation type="submission" date="2023-06" db="EMBL/GenBank/DDBJ databases">
        <authorList>
            <person name="Swenson N.G."/>
            <person name="Wegrzyn J.L."/>
            <person name="Mcevoy S.L."/>
        </authorList>
    </citation>
    <scope>NUCLEOTIDE SEQUENCE</scope>
    <source>
        <strain evidence="1">NS2018</strain>
        <tissue evidence="1">Leaf</tissue>
    </source>
</reference>
<name>A0AA39RGR0_ACESA</name>
<dbReference type="GO" id="GO:0004190">
    <property type="term" value="F:aspartic-type endopeptidase activity"/>
    <property type="evidence" value="ECO:0007669"/>
    <property type="project" value="InterPro"/>
</dbReference>
<dbReference type="Proteomes" id="UP001168877">
    <property type="component" value="Unassembled WGS sequence"/>
</dbReference>